<dbReference type="Proteomes" id="UP001597492">
    <property type="component" value="Unassembled WGS sequence"/>
</dbReference>
<reference evidence="8" key="1">
    <citation type="journal article" date="2019" name="Int. J. Syst. Evol. Microbiol.">
        <title>The Global Catalogue of Microorganisms (GCM) 10K type strain sequencing project: providing services to taxonomists for standard genome sequencing and annotation.</title>
        <authorList>
            <consortium name="The Broad Institute Genomics Platform"/>
            <consortium name="The Broad Institute Genome Sequencing Center for Infectious Disease"/>
            <person name="Wu L."/>
            <person name="Ma J."/>
        </authorList>
    </citation>
    <scope>NUCLEOTIDE SEQUENCE [LARGE SCALE GENOMIC DNA]</scope>
    <source>
        <strain evidence="8">TISTR 1514</strain>
    </source>
</reference>
<dbReference type="RefSeq" id="WP_040904947.1">
    <property type="nucleotide sequence ID" value="NZ_JBHUNE010000003.1"/>
</dbReference>
<proteinExistence type="predicted"/>
<evidence type="ECO:0000256" key="5">
    <source>
        <dbReference type="ARBA" id="ARBA00023136"/>
    </source>
</evidence>
<evidence type="ECO:0000313" key="7">
    <source>
        <dbReference type="EMBL" id="MFD2757691.1"/>
    </source>
</evidence>
<organism evidence="7 8">
    <name type="scientific">Gulosibacter faecalis</name>
    <dbReference type="NCBI Taxonomy" id="272240"/>
    <lineage>
        <taxon>Bacteria</taxon>
        <taxon>Bacillati</taxon>
        <taxon>Actinomycetota</taxon>
        <taxon>Actinomycetes</taxon>
        <taxon>Micrococcales</taxon>
        <taxon>Microbacteriaceae</taxon>
        <taxon>Gulosibacter</taxon>
    </lineage>
</organism>
<evidence type="ECO:0000256" key="1">
    <source>
        <dbReference type="ARBA" id="ARBA00004651"/>
    </source>
</evidence>
<dbReference type="InterPro" id="IPR001123">
    <property type="entry name" value="LeuE-type"/>
</dbReference>
<feature type="transmembrane region" description="Helical" evidence="6">
    <location>
        <begin position="6"/>
        <end position="31"/>
    </location>
</feature>
<name>A0ABW5UVV8_9MICO</name>
<feature type="transmembrane region" description="Helical" evidence="6">
    <location>
        <begin position="186"/>
        <end position="205"/>
    </location>
</feature>
<keyword evidence="3 6" id="KW-0812">Transmembrane</keyword>
<keyword evidence="2" id="KW-1003">Cell membrane</keyword>
<evidence type="ECO:0000256" key="3">
    <source>
        <dbReference type="ARBA" id="ARBA00022692"/>
    </source>
</evidence>
<keyword evidence="4 6" id="KW-1133">Transmembrane helix</keyword>
<dbReference type="PANTHER" id="PTHR30086:SF20">
    <property type="entry name" value="ARGININE EXPORTER PROTEIN ARGO-RELATED"/>
    <property type="match status" value="1"/>
</dbReference>
<comment type="caution">
    <text evidence="7">The sequence shown here is derived from an EMBL/GenBank/DDBJ whole genome shotgun (WGS) entry which is preliminary data.</text>
</comment>
<gene>
    <name evidence="7" type="ORF">ACFSW7_04770</name>
</gene>
<feature type="transmembrane region" description="Helical" evidence="6">
    <location>
        <begin position="150"/>
        <end position="174"/>
    </location>
</feature>
<evidence type="ECO:0000256" key="2">
    <source>
        <dbReference type="ARBA" id="ARBA00022475"/>
    </source>
</evidence>
<evidence type="ECO:0000313" key="8">
    <source>
        <dbReference type="Proteomes" id="UP001597492"/>
    </source>
</evidence>
<dbReference type="Pfam" id="PF01810">
    <property type="entry name" value="LysE"/>
    <property type="match status" value="1"/>
</dbReference>
<sequence length="211" mass="22571">MNQGSFGVALAGFGFSLSLIIAIGVQNAFVLRQGIRREHVLPIVLFCAVSDATLISAGIFGLGQLLELVPWLMSVVRWAGVAFLVAYALFAVRRAMKPEALIPDDAGASAPSLRSTMLAIAAITWLNPHVYLDTVVLMGSVANSYHADRWIFGLGAASASLVWFFALGYGARWLRPIFRKPSAWRVLDLVIAATMLAIAASLAFADPTAGH</sequence>
<accession>A0ABW5UVV8</accession>
<feature type="transmembrane region" description="Helical" evidence="6">
    <location>
        <begin position="68"/>
        <end position="92"/>
    </location>
</feature>
<feature type="transmembrane region" description="Helical" evidence="6">
    <location>
        <begin position="113"/>
        <end position="130"/>
    </location>
</feature>
<dbReference type="PANTHER" id="PTHR30086">
    <property type="entry name" value="ARGININE EXPORTER PROTEIN ARGO"/>
    <property type="match status" value="1"/>
</dbReference>
<protein>
    <submittedName>
        <fullName evidence="7">LysE/ArgO family amino acid transporter</fullName>
    </submittedName>
</protein>
<comment type="subcellular location">
    <subcellularLocation>
        <location evidence="1">Cell membrane</location>
        <topology evidence="1">Multi-pass membrane protein</topology>
    </subcellularLocation>
</comment>
<keyword evidence="8" id="KW-1185">Reference proteome</keyword>
<feature type="transmembrane region" description="Helical" evidence="6">
    <location>
        <begin position="43"/>
        <end position="62"/>
    </location>
</feature>
<dbReference type="EMBL" id="JBHUNE010000003">
    <property type="protein sequence ID" value="MFD2757691.1"/>
    <property type="molecule type" value="Genomic_DNA"/>
</dbReference>
<evidence type="ECO:0000256" key="4">
    <source>
        <dbReference type="ARBA" id="ARBA00022989"/>
    </source>
</evidence>
<keyword evidence="5 6" id="KW-0472">Membrane</keyword>
<evidence type="ECO:0000256" key="6">
    <source>
        <dbReference type="SAM" id="Phobius"/>
    </source>
</evidence>